<dbReference type="Proteomes" id="UP000078113">
    <property type="component" value="Unassembled WGS sequence"/>
</dbReference>
<comment type="caution">
    <text evidence="1">The sequence shown here is derived from an EMBL/GenBank/DDBJ whole genome shotgun (WGS) entry which is preliminary data.</text>
</comment>
<name>A0A8X7T2H9_9BASI</name>
<evidence type="ECO:0000313" key="2">
    <source>
        <dbReference type="Proteomes" id="UP000078113"/>
    </source>
</evidence>
<keyword evidence="2" id="KW-1185">Reference proteome</keyword>
<reference evidence="1" key="1">
    <citation type="submission" date="2016-04" db="EMBL/GenBank/DDBJ databases">
        <authorList>
            <person name="Nguyen H.D."/>
            <person name="Samba Siva P."/>
            <person name="Cullis J."/>
            <person name="Levesque C.A."/>
            <person name="Hambleton S."/>
        </authorList>
    </citation>
    <scope>NUCLEOTIDE SEQUENCE</scope>
    <source>
        <strain evidence="1">DAOMC 236422</strain>
    </source>
</reference>
<proteinExistence type="predicted"/>
<dbReference type="EMBL" id="LWDG02000360">
    <property type="protein sequence ID" value="KAE8266246.1"/>
    <property type="molecule type" value="Genomic_DNA"/>
</dbReference>
<gene>
    <name evidence="1" type="ORF">A4X09_0g6103</name>
</gene>
<organism evidence="1 2">
    <name type="scientific">Tilletia walkeri</name>
    <dbReference type="NCBI Taxonomy" id="117179"/>
    <lineage>
        <taxon>Eukaryota</taxon>
        <taxon>Fungi</taxon>
        <taxon>Dikarya</taxon>
        <taxon>Basidiomycota</taxon>
        <taxon>Ustilaginomycotina</taxon>
        <taxon>Exobasidiomycetes</taxon>
        <taxon>Tilletiales</taxon>
        <taxon>Tilletiaceae</taxon>
        <taxon>Tilletia</taxon>
    </lineage>
</organism>
<reference evidence="1" key="2">
    <citation type="journal article" date="2019" name="IMA Fungus">
        <title>Genome sequencing and comparison of five Tilletia species to identify candidate genes for the detection of regulated species infecting wheat.</title>
        <authorList>
            <person name="Nguyen H.D.T."/>
            <person name="Sultana T."/>
            <person name="Kesanakurti P."/>
            <person name="Hambleton S."/>
        </authorList>
    </citation>
    <scope>NUCLEOTIDE SEQUENCE</scope>
    <source>
        <strain evidence="1">DAOMC 236422</strain>
    </source>
</reference>
<accession>A0A8X7T2H9</accession>
<dbReference type="AlphaFoldDB" id="A0A8X7T2H9"/>
<evidence type="ECO:0000313" key="1">
    <source>
        <dbReference type="EMBL" id="KAE8266246.1"/>
    </source>
</evidence>
<sequence>MDCDIGDVLDDLSLEELPLSSVTCLDINLDGLNSDRVILLLERLVQTGRLDRLVELAVRFPAGKSPWRCDSCTESMAVLAEILDRLSDPRITALRALWVGYRAAEVLTSDSELRTVVKNIPHCLRYISWHVPSSNTTQFFRVLPPSYLTASQLPSSSSDMLVLGPSQRARLQQLPASFRPTVDKKTGIWQGLGNEPGSHLLFDHMGKSPHLKWI</sequence>
<protein>
    <submittedName>
        <fullName evidence="1">Uncharacterized protein</fullName>
    </submittedName>
</protein>